<dbReference type="Pfam" id="PF00889">
    <property type="entry name" value="EF_TS"/>
    <property type="match status" value="1"/>
</dbReference>
<evidence type="ECO:0000313" key="3">
    <source>
        <dbReference type="EMBL" id="OIQ72432.1"/>
    </source>
</evidence>
<comment type="caution">
    <text evidence="3">The sequence shown here is derived from an EMBL/GenBank/DDBJ whole genome shotgun (WGS) entry which is preliminary data.</text>
</comment>
<reference evidence="3" key="1">
    <citation type="submission" date="2016-10" db="EMBL/GenBank/DDBJ databases">
        <title>Sequence of Gallionella enrichment culture.</title>
        <authorList>
            <person name="Poehlein A."/>
            <person name="Muehling M."/>
            <person name="Daniel R."/>
        </authorList>
    </citation>
    <scope>NUCLEOTIDE SEQUENCE</scope>
</reference>
<dbReference type="InterPro" id="IPR018101">
    <property type="entry name" value="Transl_elong_Ts_CS"/>
</dbReference>
<gene>
    <name evidence="3" type="primary">tsf_13</name>
    <name evidence="3" type="ORF">GALL_459450</name>
</gene>
<feature type="compositionally biased region" description="Polar residues" evidence="1">
    <location>
        <begin position="228"/>
        <end position="237"/>
    </location>
</feature>
<dbReference type="PROSITE" id="PS01127">
    <property type="entry name" value="EF_TS_2"/>
    <property type="match status" value="1"/>
</dbReference>
<evidence type="ECO:0000256" key="1">
    <source>
        <dbReference type="SAM" id="MobiDB-lite"/>
    </source>
</evidence>
<evidence type="ECO:0000259" key="2">
    <source>
        <dbReference type="Pfam" id="PF00889"/>
    </source>
</evidence>
<dbReference type="InterPro" id="IPR036402">
    <property type="entry name" value="EF-Ts_dimer_sf"/>
</dbReference>
<dbReference type="SUPFAM" id="SSF54713">
    <property type="entry name" value="Elongation factor Ts (EF-Ts), dimerisation domain"/>
    <property type="match status" value="1"/>
</dbReference>
<dbReference type="GO" id="GO:0003746">
    <property type="term" value="F:translation elongation factor activity"/>
    <property type="evidence" value="ECO:0007669"/>
    <property type="project" value="UniProtKB-KW"/>
</dbReference>
<dbReference type="EMBL" id="MLJW01003273">
    <property type="protein sequence ID" value="OIQ72432.1"/>
    <property type="molecule type" value="Genomic_DNA"/>
</dbReference>
<feature type="region of interest" description="Disordered" evidence="1">
    <location>
        <begin position="70"/>
        <end position="89"/>
    </location>
</feature>
<name>A0A1J5PNR0_9ZZZZ</name>
<feature type="region of interest" description="Disordered" evidence="1">
    <location>
        <begin position="155"/>
        <end position="256"/>
    </location>
</feature>
<dbReference type="AlphaFoldDB" id="A0A1J5PNR0"/>
<organism evidence="3">
    <name type="scientific">mine drainage metagenome</name>
    <dbReference type="NCBI Taxonomy" id="410659"/>
    <lineage>
        <taxon>unclassified sequences</taxon>
        <taxon>metagenomes</taxon>
        <taxon>ecological metagenomes</taxon>
    </lineage>
</organism>
<feature type="compositionally biased region" description="Basic and acidic residues" evidence="1">
    <location>
        <begin position="176"/>
        <end position="191"/>
    </location>
</feature>
<accession>A0A1J5PNR0</accession>
<proteinExistence type="predicted"/>
<feature type="domain" description="Translation elongation factor EFTs/EF1B dimerisation" evidence="2">
    <location>
        <begin position="12"/>
        <end position="44"/>
    </location>
</feature>
<protein>
    <submittedName>
        <fullName evidence="3">Elongation factor Ts</fullName>
    </submittedName>
</protein>
<keyword evidence="3" id="KW-0648">Protein biosynthesis</keyword>
<keyword evidence="3" id="KW-0251">Elongation factor</keyword>
<sequence>MAGKLGADGTSGVLIELNAETDFVARNETFQDFVARVAQIALDVGDDLDRESVGTTEVDHRGDVTRVAPTEPDVATNHDGSRPERVDQVPPDELLRGLPGEVERVLEHQHRVEPGGLEELEPVRVTGEQLRSRVRPVHLGGVRAEGDGDRLQAVRARTGHHATQHARVPAVDPVEVADRHNGRTEPRRDLGHGGPTVHEPSWRSSVTSRGRPRVAAGRGGGSGDKPATPTTSPRTSCGRSGSAPRDRAAARRRVWS</sequence>
<dbReference type="Gene3D" id="3.30.479.20">
    <property type="entry name" value="Elongation factor Ts, dimerisation domain"/>
    <property type="match status" value="1"/>
</dbReference>
<dbReference type="InterPro" id="IPR014039">
    <property type="entry name" value="Transl_elong_EFTs/EF1B_dimer"/>
</dbReference>